<organism evidence="9 10">
    <name type="scientific">Chytriomyces confervae</name>
    <dbReference type="NCBI Taxonomy" id="246404"/>
    <lineage>
        <taxon>Eukaryota</taxon>
        <taxon>Fungi</taxon>
        <taxon>Fungi incertae sedis</taxon>
        <taxon>Chytridiomycota</taxon>
        <taxon>Chytridiomycota incertae sedis</taxon>
        <taxon>Chytridiomycetes</taxon>
        <taxon>Chytridiales</taxon>
        <taxon>Chytriomycetaceae</taxon>
        <taxon>Chytriomyces</taxon>
    </lineage>
</organism>
<comment type="caution">
    <text evidence="9">The sequence shown here is derived from an EMBL/GenBank/DDBJ whole genome shotgun (WGS) entry which is preliminary data.</text>
</comment>
<dbReference type="STRING" id="246404.A0A507FG09"/>
<dbReference type="Proteomes" id="UP000320333">
    <property type="component" value="Unassembled WGS sequence"/>
</dbReference>
<dbReference type="GO" id="GO:0017119">
    <property type="term" value="C:Golgi transport complex"/>
    <property type="evidence" value="ECO:0007669"/>
    <property type="project" value="InterPro"/>
</dbReference>
<sequence>WTQRQLAISVHANGGIQLDQNAIQPRIDQLQERYRHLIEAADSVAHMKEASLSLQRLFDGVSQLTPSSSAKPVKATPNPAYPGAVRIKLLVDTPEQIWNAIESNAHLRAARLWQAANSINRSLQTENLADNFHIPLTFPLVQRQWDSIAHFREKILSKAKDALKNPFLPEQAIAESICAVMLLERMTQRQVLSVFLATRTQSLAEMSNFKNLVKTSPTIPDLLFRISSVIQTTIIQTANLFHPVDAAAHPPLVEAMVSELSKPLSLTAQDAASSLAPVAASNSIYSLYAEKSNMHVIFRHLPLPIQNHVPVFNMGSSASPGFVDQQYVVQTMDAWIQEIVTDVNVGIVDVLRHVSGGAQLAAIRETLIKDLQKLEKSLDAEVGLKSPAKDANWDSAAAHPDLKKADWNHLCVHLIGRKFSLWDDVFRVLFKEVSVGAIERSFMELSNQVETVLLPLMQSCQSIDSKDRDVSTFIWTAPPKSKQQHTSNPAPSVKPSQKNPSAKIDLGCRVQTPSILKITDTFEERLNEIKADIVPLINPKYFEKQRRPSLSPSKASFPDVVADDAERDVAGFTTSFQENYLKALDNYQERLQKLLQSVSGSGTPESLDQIMFIARAAKALAIKVKSLSAPVLFVQEDGGNASASTSIVARLRERNMNRTESVSLVGLESSQALLMKVHVSATKLWIDKIGIDFEKSLSVGLKNEDWTTGSKFLGVWEAISLEAKDESGETQKDQLKFPVHVSSFVIQALLAVASQSNKYNGFLLEKPCLKLLLQEMAQRIVASYRRFLDSVLPELNASDKAYVQILFDYEYLVKVVDGCWIYDPEQGADSPIAKDTKVPSLAVLALIRSLIDPIDLAIASAHLSANVDRFYSRTSVLLGSLLALNDRPTEMKKNPSMHEMHNVIAVANQPPRFTMLLTSLPGASLPASSNARMRSSLSSLALSNGDLNPAPRRTRPSRARIQISANATANHAASGAKDGAGAGASGGAGAGAYAIGAGVLSGVVGLVASQQGSLFGGATSVFGAFMGGGGGGGGTAAGTASGAGISGRVSGDASATKVNGNGSPYRRG</sequence>
<dbReference type="GO" id="GO:0000139">
    <property type="term" value="C:Golgi membrane"/>
    <property type="evidence" value="ECO:0007669"/>
    <property type="project" value="UniProtKB-SubCell"/>
</dbReference>
<keyword evidence="4" id="KW-0813">Transport</keyword>
<feature type="compositionally biased region" description="Polar residues" evidence="8">
    <location>
        <begin position="484"/>
        <end position="500"/>
    </location>
</feature>
<evidence type="ECO:0000256" key="8">
    <source>
        <dbReference type="SAM" id="MobiDB-lite"/>
    </source>
</evidence>
<proteinExistence type="inferred from homology"/>
<dbReference type="AlphaFoldDB" id="A0A507FG09"/>
<evidence type="ECO:0000256" key="5">
    <source>
        <dbReference type="ARBA" id="ARBA00022927"/>
    </source>
</evidence>
<feature type="region of interest" description="Disordered" evidence="8">
    <location>
        <begin position="1043"/>
        <end position="1068"/>
    </location>
</feature>
<accession>A0A507FG09</accession>
<keyword evidence="10" id="KW-1185">Reference proteome</keyword>
<dbReference type="OrthoDB" id="46189at2759"/>
<dbReference type="EMBL" id="QEAP01000087">
    <property type="protein sequence ID" value="TPX75291.1"/>
    <property type="molecule type" value="Genomic_DNA"/>
</dbReference>
<name>A0A507FG09_9FUNG</name>
<evidence type="ECO:0000256" key="6">
    <source>
        <dbReference type="ARBA" id="ARBA00023034"/>
    </source>
</evidence>
<evidence type="ECO:0000256" key="3">
    <source>
        <dbReference type="ARBA" id="ARBA00020978"/>
    </source>
</evidence>
<feature type="region of interest" description="Disordered" evidence="8">
    <location>
        <begin position="477"/>
        <end position="503"/>
    </location>
</feature>
<feature type="non-terminal residue" evidence="9">
    <location>
        <position position="1"/>
    </location>
</feature>
<evidence type="ECO:0000313" key="9">
    <source>
        <dbReference type="EMBL" id="TPX75291.1"/>
    </source>
</evidence>
<protein>
    <recommendedName>
        <fullName evidence="3">Conserved oligomeric Golgi complex subunit 1</fullName>
    </recommendedName>
</protein>
<dbReference type="PANTHER" id="PTHR31658">
    <property type="entry name" value="CONSERVED OLIGOMERIC GOLGI COMPLEX SUBUNIT 1"/>
    <property type="match status" value="1"/>
</dbReference>
<gene>
    <name evidence="9" type="ORF">CcCBS67573_g03437</name>
</gene>
<comment type="subcellular location">
    <subcellularLocation>
        <location evidence="1">Golgi apparatus membrane</location>
        <topology evidence="1">Peripheral membrane protein</topology>
    </subcellularLocation>
</comment>
<evidence type="ECO:0000256" key="7">
    <source>
        <dbReference type="ARBA" id="ARBA00023136"/>
    </source>
</evidence>
<comment type="similarity">
    <text evidence="2">Belongs to the COG1 family.</text>
</comment>
<keyword evidence="6" id="KW-0333">Golgi apparatus</keyword>
<dbReference type="GO" id="GO:0015031">
    <property type="term" value="P:protein transport"/>
    <property type="evidence" value="ECO:0007669"/>
    <property type="project" value="UniProtKB-KW"/>
</dbReference>
<dbReference type="InterPro" id="IPR033370">
    <property type="entry name" value="COG1"/>
</dbReference>
<evidence type="ECO:0000256" key="2">
    <source>
        <dbReference type="ARBA" id="ARBA00006653"/>
    </source>
</evidence>
<dbReference type="PANTHER" id="PTHR31658:SF0">
    <property type="entry name" value="CONSERVED OLIGOMERIC GOLGI COMPLEX SUBUNIT 1"/>
    <property type="match status" value="1"/>
</dbReference>
<reference evidence="9 10" key="1">
    <citation type="journal article" date="2019" name="Sci. Rep.">
        <title>Comparative genomics of chytrid fungi reveal insights into the obligate biotrophic and pathogenic lifestyle of Synchytrium endobioticum.</title>
        <authorList>
            <person name="van de Vossenberg B.T.L.H."/>
            <person name="Warris S."/>
            <person name="Nguyen H.D.T."/>
            <person name="van Gent-Pelzer M.P.E."/>
            <person name="Joly D.L."/>
            <person name="van de Geest H.C."/>
            <person name="Bonants P.J.M."/>
            <person name="Smith D.S."/>
            <person name="Levesque C.A."/>
            <person name="van der Lee T.A.J."/>
        </authorList>
    </citation>
    <scope>NUCLEOTIDE SEQUENCE [LARGE SCALE GENOMIC DNA]</scope>
    <source>
        <strain evidence="9 10">CBS 675.73</strain>
    </source>
</reference>
<keyword evidence="5" id="KW-0653">Protein transport</keyword>
<evidence type="ECO:0000256" key="1">
    <source>
        <dbReference type="ARBA" id="ARBA00004395"/>
    </source>
</evidence>
<evidence type="ECO:0000313" key="10">
    <source>
        <dbReference type="Proteomes" id="UP000320333"/>
    </source>
</evidence>
<evidence type="ECO:0000256" key="4">
    <source>
        <dbReference type="ARBA" id="ARBA00022448"/>
    </source>
</evidence>
<dbReference type="GO" id="GO:0006891">
    <property type="term" value="P:intra-Golgi vesicle-mediated transport"/>
    <property type="evidence" value="ECO:0007669"/>
    <property type="project" value="InterPro"/>
</dbReference>
<keyword evidence="7" id="KW-0472">Membrane</keyword>